<dbReference type="EMBL" id="JBGNUJ010000003">
    <property type="protein sequence ID" value="KAL3962331.1"/>
    <property type="molecule type" value="Genomic_DNA"/>
</dbReference>
<accession>A0ACC4E1H3</accession>
<proteinExistence type="predicted"/>
<keyword evidence="2" id="KW-1185">Reference proteome</keyword>
<name>A0ACC4E1H3_PURLI</name>
<protein>
    <submittedName>
        <fullName evidence="1">Uncharacterized protein</fullName>
    </submittedName>
</protein>
<comment type="caution">
    <text evidence="1">The sequence shown here is derived from an EMBL/GenBank/DDBJ whole genome shotgun (WGS) entry which is preliminary data.</text>
</comment>
<evidence type="ECO:0000313" key="1">
    <source>
        <dbReference type="EMBL" id="KAL3962331.1"/>
    </source>
</evidence>
<evidence type="ECO:0000313" key="2">
    <source>
        <dbReference type="Proteomes" id="UP001638806"/>
    </source>
</evidence>
<reference evidence="1" key="1">
    <citation type="submission" date="2024-12" db="EMBL/GenBank/DDBJ databases">
        <title>Comparative genomics and development of molecular markers within Purpureocillium lilacinum and among Purpureocillium species.</title>
        <authorList>
            <person name="Yeh Z.-Y."/>
            <person name="Ni N.-T."/>
            <person name="Lo P.-H."/>
            <person name="Mushyakhwo K."/>
            <person name="Lin C.-F."/>
            <person name="Nai Y.-S."/>
        </authorList>
    </citation>
    <scope>NUCLEOTIDE SEQUENCE</scope>
    <source>
        <strain evidence="1">NCHU-NPUST-175</strain>
    </source>
</reference>
<organism evidence="1 2">
    <name type="scientific">Purpureocillium lilacinum</name>
    <name type="common">Paecilomyces lilacinus</name>
    <dbReference type="NCBI Taxonomy" id="33203"/>
    <lineage>
        <taxon>Eukaryota</taxon>
        <taxon>Fungi</taxon>
        <taxon>Dikarya</taxon>
        <taxon>Ascomycota</taxon>
        <taxon>Pezizomycotina</taxon>
        <taxon>Sordariomycetes</taxon>
        <taxon>Hypocreomycetidae</taxon>
        <taxon>Hypocreales</taxon>
        <taxon>Ophiocordycipitaceae</taxon>
        <taxon>Purpureocillium</taxon>
    </lineage>
</organism>
<gene>
    <name evidence="1" type="ORF">ACCO45_003854</name>
</gene>
<sequence>MKVKSQTLSEGRVRCGAVEEGSLLNGDRPAWAAHDGWPSWQTESFCQWSGAPPWASWWGADQVQGQSESGKRQGLHCAGRGEGDASSAPVCSGPSCDDVSHGGAASAALALCRALCVPWAQTLAPASGDRHGRCRISPSGRGPASRSPYRLVPPRGMDATVFDTGQSALCFERDSAQQSDPTNTLQLQGQGPEGPISPNCGPARSIVNRYQLPASFRVSRLIPPCHGRWTPPSPTMIDEPWPGTNSSRTGRWHIVRRKPSRWACGARHWTMDAIVTILRNLSRHSKPGRQIASILCVGDDIGKPKTRSLAINLGYHSLTPCEVPTRQLDAKTCLPYICRLTTHDEYARCCLWPTTGQLSSVAAVGDSWRCICSLFELPAHPARIVRTASHVSRGLPAPMLVDVPSSLRPTDSSHRLWPPRKLLGSQGLQPLDGLQAGPRDRVGAPTYECRHATVGSQYHQDEGYGFDLSDAPEQSIVKGNVDDPL</sequence>
<dbReference type="Proteomes" id="UP001638806">
    <property type="component" value="Unassembled WGS sequence"/>
</dbReference>